<dbReference type="Pfam" id="PF01882">
    <property type="entry name" value="DUF58"/>
    <property type="match status" value="1"/>
</dbReference>
<reference evidence="3" key="1">
    <citation type="submission" date="2022-06" db="EMBL/GenBank/DDBJ databases">
        <title>Sequencing the genomes of 1000 actinobacteria strains.</title>
        <authorList>
            <person name="Klenk H.-P."/>
        </authorList>
    </citation>
    <scope>NUCLEOTIDE SEQUENCE</scope>
    <source>
        <strain evidence="3">DSM 22016</strain>
    </source>
</reference>
<protein>
    <submittedName>
        <fullName evidence="3">Uncharacterized protein (DUF58 family)</fullName>
    </submittedName>
</protein>
<evidence type="ECO:0000259" key="2">
    <source>
        <dbReference type="Pfam" id="PF01882"/>
    </source>
</evidence>
<sequence>MAVTGRFVLLVAFGVAPVVVAGFSGAEAAWFALLGWLALSVGLGAIDLSLAASPRRVVLERDLPPRVRLGESVVSTLSIANTGERMLRATVRDGWEPSAGVDGANRSSVVVPAGERRSIRLRLQPRRRGDRRAEHVAIRAAGPLGLWSRQATLSSPGLLRVLPPFHSRVHLPARLTRLRELDGRTPLLVRGQGTEFDSIREYVRGDDVRSIDWRATARHVDPGARGSAKLMVRTWRPERDRRIVIVADTSRTAAARIADEPRLDTAWESTLLLSALATHAGDRVDFLAWDRRARARVTGASGPHLLARLVDAMADVEAELIEADWTGLPAQIRRITSRRALVVLLTAADAPGSARGLLSVLPQLAARHTVIVASVLDPDTVADAARRDGVDDLYLAAASERSNLDGERVAAAIRRSGAHTVSAAPRELPPALADRYLDLKASGLL</sequence>
<dbReference type="RefSeq" id="WP_156999451.1">
    <property type="nucleotide sequence ID" value="NZ_JAMZDY010000001.1"/>
</dbReference>
<name>A0A9X2H5U4_9MICO</name>
<dbReference type="InterPro" id="IPR002881">
    <property type="entry name" value="DUF58"/>
</dbReference>
<keyword evidence="1" id="KW-0812">Transmembrane</keyword>
<comment type="caution">
    <text evidence="3">The sequence shown here is derived from an EMBL/GenBank/DDBJ whole genome shotgun (WGS) entry which is preliminary data.</text>
</comment>
<dbReference type="PANTHER" id="PTHR33608:SF3">
    <property type="entry name" value="SLR2013 PROTEIN"/>
    <property type="match status" value="1"/>
</dbReference>
<organism evidence="3 4">
    <name type="scientific">Agromyces terreus</name>
    <dbReference type="NCBI Taxonomy" id="424795"/>
    <lineage>
        <taxon>Bacteria</taxon>
        <taxon>Bacillati</taxon>
        <taxon>Actinomycetota</taxon>
        <taxon>Actinomycetes</taxon>
        <taxon>Micrococcales</taxon>
        <taxon>Microbacteriaceae</taxon>
        <taxon>Agromyces</taxon>
    </lineage>
</organism>
<accession>A0A9X2H5U4</accession>
<keyword evidence="1" id="KW-1133">Transmembrane helix</keyword>
<keyword evidence="4" id="KW-1185">Reference proteome</keyword>
<dbReference type="PANTHER" id="PTHR33608">
    <property type="entry name" value="BLL2464 PROTEIN"/>
    <property type="match status" value="1"/>
</dbReference>
<evidence type="ECO:0000313" key="3">
    <source>
        <dbReference type="EMBL" id="MCP2371342.1"/>
    </source>
</evidence>
<feature type="domain" description="DUF58" evidence="2">
    <location>
        <begin position="199"/>
        <end position="379"/>
    </location>
</feature>
<feature type="transmembrane region" description="Helical" evidence="1">
    <location>
        <begin position="7"/>
        <end position="24"/>
    </location>
</feature>
<dbReference type="EMBL" id="JAMZDY010000001">
    <property type="protein sequence ID" value="MCP2371342.1"/>
    <property type="molecule type" value="Genomic_DNA"/>
</dbReference>
<dbReference type="Proteomes" id="UP001139722">
    <property type="component" value="Unassembled WGS sequence"/>
</dbReference>
<dbReference type="OrthoDB" id="845740at2"/>
<proteinExistence type="predicted"/>
<evidence type="ECO:0000313" key="4">
    <source>
        <dbReference type="Proteomes" id="UP001139722"/>
    </source>
</evidence>
<dbReference type="AlphaFoldDB" id="A0A9X2H5U4"/>
<gene>
    <name evidence="3" type="ORF">BJ978_002018</name>
</gene>
<keyword evidence="1" id="KW-0472">Membrane</keyword>
<evidence type="ECO:0000256" key="1">
    <source>
        <dbReference type="SAM" id="Phobius"/>
    </source>
</evidence>